<keyword evidence="2" id="KW-0812">Transmembrane</keyword>
<feature type="transmembrane region" description="Helical" evidence="2">
    <location>
        <begin position="9"/>
        <end position="32"/>
    </location>
</feature>
<dbReference type="InterPro" id="IPR052710">
    <property type="entry name" value="CAAX_protease"/>
</dbReference>
<reference evidence="6 7" key="1">
    <citation type="submission" date="2017-09" db="EMBL/GenBank/DDBJ databases">
        <title>Predominant Lactobacillus spp. isolated from feces of mice subjected to short-term calorie restriction.</title>
        <authorList>
            <person name="Zhang C."/>
            <person name="Zhao L."/>
            <person name="Pan F."/>
        </authorList>
    </citation>
    <scope>NUCLEOTIDE SEQUENCE [LARGE SCALE GENOMIC DNA]</scope>
    <source>
        <strain evidence="5 6">CR141</strain>
        <strain evidence="4 7">CR147</strain>
    </source>
</reference>
<dbReference type="PANTHER" id="PTHR36435">
    <property type="entry name" value="SLR1288 PROTEIN"/>
    <property type="match status" value="1"/>
</dbReference>
<dbReference type="Proteomes" id="UP000250153">
    <property type="component" value="Chromosome"/>
</dbReference>
<dbReference type="InterPro" id="IPR003675">
    <property type="entry name" value="Rce1/LyrA-like_dom"/>
</dbReference>
<dbReference type="Pfam" id="PF02517">
    <property type="entry name" value="Rce1-like"/>
    <property type="match status" value="1"/>
</dbReference>
<name>A0AAD0PB04_9LACO</name>
<dbReference type="AlphaFoldDB" id="A0AAD0PB04"/>
<feature type="transmembrane region" description="Helical" evidence="2">
    <location>
        <begin position="38"/>
        <end position="57"/>
    </location>
</feature>
<keyword evidence="6" id="KW-1185">Reference proteome</keyword>
<feature type="domain" description="CAAX prenyl protease 2/Lysostaphin resistance protein A-like" evidence="3">
    <location>
        <begin position="92"/>
        <end position="183"/>
    </location>
</feature>
<feature type="transmembrane region" description="Helical" evidence="2">
    <location>
        <begin position="69"/>
        <end position="88"/>
    </location>
</feature>
<dbReference type="GO" id="GO:0004175">
    <property type="term" value="F:endopeptidase activity"/>
    <property type="evidence" value="ECO:0007669"/>
    <property type="project" value="UniProtKB-ARBA"/>
</dbReference>
<dbReference type="GO" id="GO:0080120">
    <property type="term" value="P:CAAX-box protein maturation"/>
    <property type="evidence" value="ECO:0007669"/>
    <property type="project" value="UniProtKB-ARBA"/>
</dbReference>
<evidence type="ECO:0000313" key="7">
    <source>
        <dbReference type="Proteomes" id="UP000250153"/>
    </source>
</evidence>
<gene>
    <name evidence="5" type="ORF">CPQ89_00580</name>
    <name evidence="4" type="ORF">CPS94_10935</name>
</gene>
<dbReference type="KEGG" id="lmur:CPS94_10935"/>
<dbReference type="PANTHER" id="PTHR36435:SF1">
    <property type="entry name" value="CAAX AMINO TERMINAL PROTEASE FAMILY PROTEIN"/>
    <property type="match status" value="1"/>
</dbReference>
<dbReference type="Proteomes" id="UP000250143">
    <property type="component" value="Chromosome"/>
</dbReference>
<feature type="transmembrane region" description="Helical" evidence="2">
    <location>
        <begin position="124"/>
        <end position="144"/>
    </location>
</feature>
<evidence type="ECO:0000313" key="5">
    <source>
        <dbReference type="EMBL" id="AWZ39632.1"/>
    </source>
</evidence>
<evidence type="ECO:0000256" key="1">
    <source>
        <dbReference type="ARBA" id="ARBA00009067"/>
    </source>
</evidence>
<evidence type="ECO:0000256" key="2">
    <source>
        <dbReference type="SAM" id="Phobius"/>
    </source>
</evidence>
<evidence type="ECO:0000259" key="3">
    <source>
        <dbReference type="Pfam" id="PF02517"/>
    </source>
</evidence>
<keyword evidence="2" id="KW-0472">Membrane</keyword>
<protein>
    <recommendedName>
        <fullName evidence="3">CAAX prenyl protease 2/Lysostaphin resistance protein A-like domain-containing protein</fullName>
    </recommendedName>
</protein>
<dbReference type="EMBL" id="CP023566">
    <property type="protein sequence ID" value="AWZ39632.1"/>
    <property type="molecule type" value="Genomic_DNA"/>
</dbReference>
<sequence length="188" mass="21877">MIRRHSDKLFYPVMLSVLSGSILVLIMLVVSIFPFENILVRLTLPVLLALTGFPYLIEQYRKSKFVYETPNKVDLIIVASFIAIMYFTMKTQTLFFMSIHFLGAAFSEEYLYRKIIFDDIRENYNIIVALIISSFLFAIIGHMGEEIINNLLYRFPLGVVFCCIKIKFKKLIYPTIIHATYNICISIM</sequence>
<keyword evidence="2" id="KW-1133">Transmembrane helix</keyword>
<comment type="similarity">
    <text evidence="1">Belongs to the UPF0177 family.</text>
</comment>
<proteinExistence type="inferred from homology"/>
<dbReference type="EMBL" id="CP023565">
    <property type="protein sequence ID" value="AWZ39396.1"/>
    <property type="molecule type" value="Genomic_DNA"/>
</dbReference>
<evidence type="ECO:0000313" key="6">
    <source>
        <dbReference type="Proteomes" id="UP000250143"/>
    </source>
</evidence>
<evidence type="ECO:0000313" key="4">
    <source>
        <dbReference type="EMBL" id="AWZ39396.1"/>
    </source>
</evidence>
<accession>A0AAD0PB04</accession>
<organism evidence="4 7">
    <name type="scientific">Ligilactobacillus murinus</name>
    <dbReference type="NCBI Taxonomy" id="1622"/>
    <lineage>
        <taxon>Bacteria</taxon>
        <taxon>Bacillati</taxon>
        <taxon>Bacillota</taxon>
        <taxon>Bacilli</taxon>
        <taxon>Lactobacillales</taxon>
        <taxon>Lactobacillaceae</taxon>
        <taxon>Ligilactobacillus</taxon>
    </lineage>
</organism>